<organism evidence="1 2">
    <name type="scientific">Stutzerimonas stutzeri NF13</name>
    <dbReference type="NCBI Taxonomy" id="1212548"/>
    <lineage>
        <taxon>Bacteria</taxon>
        <taxon>Pseudomonadati</taxon>
        <taxon>Pseudomonadota</taxon>
        <taxon>Gammaproteobacteria</taxon>
        <taxon>Pseudomonadales</taxon>
        <taxon>Pseudomonadaceae</taxon>
        <taxon>Stutzerimonas</taxon>
    </lineage>
</organism>
<protein>
    <submittedName>
        <fullName evidence="1">Uncharacterized protein</fullName>
    </submittedName>
</protein>
<dbReference type="EMBL" id="AOBS01000011">
    <property type="protein sequence ID" value="EME01859.1"/>
    <property type="molecule type" value="Genomic_DNA"/>
</dbReference>
<reference evidence="1 2" key="1">
    <citation type="journal article" date="2013" name="Genome Announc.">
        <title>Draft Genome of Pseudomonas stutzeri Strain NF13, a Nitrogen Fixer Isolated from the Galapagos Rift Hydrothermal Vent.</title>
        <authorList>
            <person name="Pena A."/>
            <person name="Busquets A."/>
            <person name="Gomila M."/>
            <person name="Mayol J."/>
            <person name="Bosch R."/>
            <person name="Nogales B."/>
            <person name="Garcia-Valdes E."/>
            <person name="Bennasar A."/>
            <person name="Lalucat J."/>
        </authorList>
    </citation>
    <scope>NUCLEOTIDE SEQUENCE [LARGE SCALE GENOMIC DNA]</scope>
    <source>
        <strain evidence="1 2">NF13</strain>
    </source>
</reference>
<proteinExistence type="predicted"/>
<name>M2VQI6_STUST</name>
<dbReference type="AlphaFoldDB" id="M2VQI6"/>
<evidence type="ECO:0000313" key="1">
    <source>
        <dbReference type="EMBL" id="EME01859.1"/>
    </source>
</evidence>
<comment type="caution">
    <text evidence="1">The sequence shown here is derived from an EMBL/GenBank/DDBJ whole genome shotgun (WGS) entry which is preliminary data.</text>
</comment>
<evidence type="ECO:0000313" key="2">
    <source>
        <dbReference type="Proteomes" id="UP000011700"/>
    </source>
</evidence>
<dbReference type="Proteomes" id="UP000011700">
    <property type="component" value="Unassembled WGS sequence"/>
</dbReference>
<gene>
    <name evidence="1" type="ORF">B381_01624</name>
</gene>
<accession>M2VQI6</accession>
<sequence length="63" mass="6774">MAGREACALPQAVQGEDAGQVLVDRPFEFLARIGAQGAHHEKMRSGWSTLPVATSRSKIRLLG</sequence>